<evidence type="ECO:0000256" key="1">
    <source>
        <dbReference type="SAM" id="Phobius"/>
    </source>
</evidence>
<keyword evidence="3" id="KW-1185">Reference proteome</keyword>
<evidence type="ECO:0000313" key="2">
    <source>
        <dbReference type="EMBL" id="ROL42397.1"/>
    </source>
</evidence>
<protein>
    <submittedName>
        <fullName evidence="2">Uncharacterized protein</fullName>
    </submittedName>
</protein>
<comment type="caution">
    <text evidence="2">The sequence shown here is derived from an EMBL/GenBank/DDBJ whole genome shotgun (WGS) entry which is preliminary data.</text>
</comment>
<evidence type="ECO:0000313" key="3">
    <source>
        <dbReference type="Proteomes" id="UP000281406"/>
    </source>
</evidence>
<keyword evidence="1" id="KW-0812">Transmembrane</keyword>
<dbReference type="Proteomes" id="UP000281406">
    <property type="component" value="Unassembled WGS sequence"/>
</dbReference>
<dbReference type="OrthoDB" id="8927495at2759"/>
<feature type="transmembrane region" description="Helical" evidence="1">
    <location>
        <begin position="113"/>
        <end position="134"/>
    </location>
</feature>
<reference evidence="2 3" key="1">
    <citation type="submission" date="2018-10" db="EMBL/GenBank/DDBJ databases">
        <title>Genome assembly for a Yunnan-Guizhou Plateau 3E fish, Anabarilius grahami (Regan), and its evolutionary and genetic applications.</title>
        <authorList>
            <person name="Jiang W."/>
        </authorList>
    </citation>
    <scope>NUCLEOTIDE SEQUENCE [LARGE SCALE GENOMIC DNA]</scope>
    <source>
        <strain evidence="2">AG-KIZ</strain>
        <tissue evidence="2">Muscle</tissue>
    </source>
</reference>
<dbReference type="AlphaFoldDB" id="A0A3N0Y8C5"/>
<keyword evidence="1" id="KW-0472">Membrane</keyword>
<feature type="transmembrane region" description="Helical" evidence="1">
    <location>
        <begin position="60"/>
        <end position="81"/>
    </location>
</feature>
<accession>A0A3N0Y8C5</accession>
<organism evidence="2 3">
    <name type="scientific">Anabarilius grahami</name>
    <name type="common">Kanglang fish</name>
    <name type="synonym">Barilius grahami</name>
    <dbReference type="NCBI Taxonomy" id="495550"/>
    <lineage>
        <taxon>Eukaryota</taxon>
        <taxon>Metazoa</taxon>
        <taxon>Chordata</taxon>
        <taxon>Craniata</taxon>
        <taxon>Vertebrata</taxon>
        <taxon>Euteleostomi</taxon>
        <taxon>Actinopterygii</taxon>
        <taxon>Neopterygii</taxon>
        <taxon>Teleostei</taxon>
        <taxon>Ostariophysi</taxon>
        <taxon>Cypriniformes</taxon>
        <taxon>Xenocyprididae</taxon>
        <taxon>Xenocypridinae</taxon>
        <taxon>Xenocypridinae incertae sedis</taxon>
        <taxon>Anabarilius</taxon>
    </lineage>
</organism>
<dbReference type="EMBL" id="RJVU01049641">
    <property type="protein sequence ID" value="ROL42397.1"/>
    <property type="molecule type" value="Genomic_DNA"/>
</dbReference>
<name>A0A3N0Y8C5_ANAGA</name>
<gene>
    <name evidence="2" type="ORF">DPX16_8087</name>
</gene>
<proteinExistence type="predicted"/>
<keyword evidence="1" id="KW-1133">Transmembrane helix</keyword>
<sequence>MDLINWSLNATDTIFSTRSLGSGEPDCPAGTFAAGYTMDAWERWRVVCLAALSVEDIEDIYLFGTMITGLLLIGLGIALVYRDNRKTVTAVQNLTRLPVMIEQAVGRADIEDIYLFGTMITGLLLIGLGFALVYRENRKTVTAVQNLTRLPVMIEAVGRAVSTETGTINRNMDNIMEKLTALQRQMDRFGDQNGLRE</sequence>